<dbReference type="PANTHER" id="PTHR33989:SF4">
    <property type="entry name" value="PTS SYSTEM N,N'-DIACETYLCHITOBIOSE-SPECIFIC EIIC COMPONENT"/>
    <property type="match status" value="1"/>
</dbReference>
<feature type="transmembrane region" description="Helical" evidence="9">
    <location>
        <begin position="66"/>
        <end position="87"/>
    </location>
</feature>
<evidence type="ECO:0000256" key="1">
    <source>
        <dbReference type="ARBA" id="ARBA00004651"/>
    </source>
</evidence>
<evidence type="ECO:0000256" key="3">
    <source>
        <dbReference type="ARBA" id="ARBA00022475"/>
    </source>
</evidence>
<feature type="domain" description="PTS EIIC type-3" evidence="10">
    <location>
        <begin position="9"/>
        <end position="411"/>
    </location>
</feature>
<evidence type="ECO:0000256" key="9">
    <source>
        <dbReference type="SAM" id="Phobius"/>
    </source>
</evidence>
<accession>A0ABT7UDD0</accession>
<dbReference type="PIRSF" id="PIRSF006351">
    <property type="entry name" value="PTS_EIIC-Cellobiose"/>
    <property type="match status" value="1"/>
</dbReference>
<evidence type="ECO:0000256" key="7">
    <source>
        <dbReference type="ARBA" id="ARBA00023136"/>
    </source>
</evidence>
<dbReference type="InterPro" id="IPR051088">
    <property type="entry name" value="PTS_Sugar-EIIC/EIIB"/>
</dbReference>
<name>A0ABT7UDD0_9FIRM</name>
<reference evidence="12" key="2">
    <citation type="submission" date="2023-06" db="EMBL/GenBank/DDBJ databases">
        <title>Identification and characterization of horizontal gene transfer across gut microbiota members of farm animals based on homology search.</title>
        <authorList>
            <person name="Zeman M."/>
            <person name="Kubasova T."/>
            <person name="Jahodarova E."/>
            <person name="Nykrynova M."/>
            <person name="Rychlik I."/>
        </authorList>
    </citation>
    <scope>NUCLEOTIDE SEQUENCE [LARGE SCALE GENOMIC DNA]</scope>
    <source>
        <strain evidence="12">ET39</strain>
    </source>
</reference>
<feature type="transmembrane region" description="Helical" evidence="9">
    <location>
        <begin position="218"/>
        <end position="240"/>
    </location>
</feature>
<evidence type="ECO:0000256" key="4">
    <source>
        <dbReference type="ARBA" id="ARBA00022597"/>
    </source>
</evidence>
<dbReference type="Pfam" id="PF02378">
    <property type="entry name" value="PTS_EIIC"/>
    <property type="match status" value="1"/>
</dbReference>
<dbReference type="PANTHER" id="PTHR33989">
    <property type="match status" value="1"/>
</dbReference>
<comment type="caution">
    <text evidence="11">The sequence shown here is derived from an EMBL/GenBank/DDBJ whole genome shotgun (WGS) entry which is preliminary data.</text>
</comment>
<keyword evidence="5 9" id="KW-0812">Transmembrane</keyword>
<evidence type="ECO:0000256" key="6">
    <source>
        <dbReference type="ARBA" id="ARBA00022989"/>
    </source>
</evidence>
<evidence type="ECO:0000256" key="5">
    <source>
        <dbReference type="ARBA" id="ARBA00022692"/>
    </source>
</evidence>
<dbReference type="RefSeq" id="WP_289608072.1">
    <property type="nucleotide sequence ID" value="NZ_JAUDCG010000036.1"/>
</dbReference>
<feature type="transmembrane region" description="Helical" evidence="9">
    <location>
        <begin position="279"/>
        <end position="301"/>
    </location>
</feature>
<dbReference type="EMBL" id="JAUDCG010000036">
    <property type="protein sequence ID" value="MDM8157627.1"/>
    <property type="molecule type" value="Genomic_DNA"/>
</dbReference>
<evidence type="ECO:0000256" key="2">
    <source>
        <dbReference type="ARBA" id="ARBA00022448"/>
    </source>
</evidence>
<keyword evidence="6 9" id="KW-1133">Transmembrane helix</keyword>
<reference evidence="11 12" key="1">
    <citation type="submission" date="2023-06" db="EMBL/GenBank/DDBJ databases">
        <title>Identification and characterization of horizontal gene transfer across gut microbiota members of farm animals based on homology search.</title>
        <authorList>
            <person name="Schwarzerova J."/>
            <person name="Nykrynova M."/>
            <person name="Jureckova K."/>
            <person name="Cejkova D."/>
            <person name="Rychlik I."/>
        </authorList>
    </citation>
    <scope>NUCLEOTIDE SEQUENCE [LARGE SCALE GENOMIC DNA]</scope>
    <source>
        <strain evidence="11 12">ET39</strain>
    </source>
</reference>
<feature type="transmembrane region" description="Helical" evidence="9">
    <location>
        <begin position="178"/>
        <end position="198"/>
    </location>
</feature>
<keyword evidence="7 8" id="KW-0472">Membrane</keyword>
<comment type="subcellular location">
    <subcellularLocation>
        <location evidence="1">Cell membrane</location>
        <topology evidence="1">Multi-pass membrane protein</topology>
    </subcellularLocation>
</comment>
<reference evidence="11 12" key="3">
    <citation type="submission" date="2023-06" db="EMBL/GenBank/DDBJ databases">
        <authorList>
            <person name="Zeman M."/>
            <person name="Kubasova T."/>
            <person name="Jahodarova E."/>
            <person name="Nykrynova M."/>
            <person name="Rychlik I."/>
        </authorList>
    </citation>
    <scope>NUCLEOTIDE SEQUENCE [LARGE SCALE GENOMIC DNA]</scope>
    <source>
        <strain evidence="11 12">ET39</strain>
    </source>
</reference>
<keyword evidence="12" id="KW-1185">Reference proteome</keyword>
<gene>
    <name evidence="11" type="ORF">QUV96_08255</name>
</gene>
<keyword evidence="2 8" id="KW-0813">Transport</keyword>
<keyword evidence="4 8" id="KW-0762">Sugar transport</keyword>
<evidence type="ECO:0000259" key="10">
    <source>
        <dbReference type="PROSITE" id="PS51105"/>
    </source>
</evidence>
<feature type="transmembrane region" description="Helical" evidence="9">
    <location>
        <begin position="140"/>
        <end position="158"/>
    </location>
</feature>
<dbReference type="InterPro" id="IPR004501">
    <property type="entry name" value="PTS_EIIC_3"/>
</dbReference>
<dbReference type="Proteomes" id="UP001529340">
    <property type="component" value="Unassembled WGS sequence"/>
</dbReference>
<dbReference type="InterPro" id="IPR003352">
    <property type="entry name" value="PTS_EIIC"/>
</dbReference>
<evidence type="ECO:0000313" key="11">
    <source>
        <dbReference type="EMBL" id="MDM8157627.1"/>
    </source>
</evidence>
<dbReference type="PROSITE" id="PS51105">
    <property type="entry name" value="PTS_EIIC_TYPE_3"/>
    <property type="match status" value="1"/>
</dbReference>
<comment type="function">
    <text evidence="8">The phosphoenolpyruvate-dependent sugar phosphotransferase system (PTS), a major carbohydrate active -transport system, catalyzes the phosphorylation of incoming sugar substrates concomitant with their translocation across the cell membrane.</text>
</comment>
<organism evidence="11 12">
    <name type="scientific">Amedibacillus dolichus</name>
    <dbReference type="NCBI Taxonomy" id="31971"/>
    <lineage>
        <taxon>Bacteria</taxon>
        <taxon>Bacillati</taxon>
        <taxon>Bacillota</taxon>
        <taxon>Erysipelotrichia</taxon>
        <taxon>Erysipelotrichales</taxon>
        <taxon>Erysipelotrichaceae</taxon>
        <taxon>Amedibacillus</taxon>
    </lineage>
</organism>
<sequence>MFSKMQAVLEKYIAPIAEKLNGSDTIKALSRGMMYTMPITLGVCILAILVNLPIEAWTAFLTNSGLSAVCNEVLTVTMNMLALYIVISIAYNNGKQKGINGITTAVVTLGVFLVLMPLVVTVEGRSTSYMINTAYLGSNGIFVAIVLGVVVSNIYAFLMKKISIKLPESVPTMVTDSLSPTFVAIVIFTATFLVKWGLTFTSWGNLFDMVNQLLATPIMNVGSSPWAIIIAYTFSNLLWFFGVHPSAIMNVFSPAISICLLGNLEAFMAGTPVAELPNLAFVTIYAAMSLGGSGNLIGLAISMLTAKSERYKSLVKISAVPCLFNISEPMMFGVPVVLNPIFFLPMILATPICSFVAWGLCELGLSNAMNPAVMAPWVMPKFISGFMMGGFGLMLIVLICIVISTLLYYPFFKIADHEALKEEAKLQEAE</sequence>
<feature type="transmembrane region" description="Helical" evidence="9">
    <location>
        <begin position="382"/>
        <end position="409"/>
    </location>
</feature>
<protein>
    <recommendedName>
        <fullName evidence="8">Permease IIC component</fullName>
    </recommendedName>
</protein>
<dbReference type="InterPro" id="IPR004796">
    <property type="entry name" value="PTS_IIC_cello"/>
</dbReference>
<feature type="transmembrane region" description="Helical" evidence="9">
    <location>
        <begin position="247"/>
        <end position="267"/>
    </location>
</feature>
<evidence type="ECO:0000256" key="8">
    <source>
        <dbReference type="PIRNR" id="PIRNR006351"/>
    </source>
</evidence>
<keyword evidence="3 8" id="KW-1003">Cell membrane</keyword>
<dbReference type="NCBIfam" id="TIGR00410">
    <property type="entry name" value="lacE"/>
    <property type="match status" value="1"/>
</dbReference>
<feature type="transmembrane region" description="Helical" evidence="9">
    <location>
        <begin position="99"/>
        <end position="120"/>
    </location>
</feature>
<proteinExistence type="predicted"/>
<evidence type="ECO:0000313" key="12">
    <source>
        <dbReference type="Proteomes" id="UP001529340"/>
    </source>
</evidence>
<feature type="transmembrane region" description="Helical" evidence="9">
    <location>
        <begin position="340"/>
        <end position="361"/>
    </location>
</feature>
<feature type="transmembrane region" description="Helical" evidence="9">
    <location>
        <begin position="35"/>
        <end position="54"/>
    </location>
</feature>